<dbReference type="Proteomes" id="UP000198734">
    <property type="component" value="Unassembled WGS sequence"/>
</dbReference>
<dbReference type="InterPro" id="IPR013520">
    <property type="entry name" value="Ribonucl_H"/>
</dbReference>
<dbReference type="CDD" id="cd06127">
    <property type="entry name" value="DEDDh"/>
    <property type="match status" value="1"/>
</dbReference>
<evidence type="ECO:0000256" key="1">
    <source>
        <dbReference type="ARBA" id="ARBA00022722"/>
    </source>
</evidence>
<reference evidence="6" key="1">
    <citation type="submission" date="2016-10" db="EMBL/GenBank/DDBJ databases">
        <authorList>
            <person name="Varghese N."/>
            <person name="Submissions S."/>
        </authorList>
    </citation>
    <scope>NUCLEOTIDE SEQUENCE [LARGE SCALE GENOMIC DNA]</scope>
    <source>
        <strain evidence="6">DSM 11706</strain>
    </source>
</reference>
<dbReference type="GO" id="GO:0006260">
    <property type="term" value="P:DNA replication"/>
    <property type="evidence" value="ECO:0007669"/>
    <property type="project" value="InterPro"/>
</dbReference>
<organism evidence="5 6">
    <name type="scientific">Psychrobacillus psychrotolerans</name>
    <dbReference type="NCBI Taxonomy" id="126156"/>
    <lineage>
        <taxon>Bacteria</taxon>
        <taxon>Bacillati</taxon>
        <taxon>Bacillota</taxon>
        <taxon>Bacilli</taxon>
        <taxon>Bacillales</taxon>
        <taxon>Bacillaceae</taxon>
        <taxon>Psychrobacillus</taxon>
    </lineage>
</organism>
<dbReference type="OrthoDB" id="9804290at2"/>
<keyword evidence="2" id="KW-0378">Hydrolase</keyword>
<dbReference type="SMART" id="SM00479">
    <property type="entry name" value="EXOIII"/>
    <property type="match status" value="1"/>
</dbReference>
<evidence type="ECO:0000259" key="4">
    <source>
        <dbReference type="SMART" id="SM00479"/>
    </source>
</evidence>
<dbReference type="InterPro" id="IPR006054">
    <property type="entry name" value="DnaQ"/>
</dbReference>
<dbReference type="AlphaFoldDB" id="A0A1I6A1E8"/>
<keyword evidence="1" id="KW-0540">Nuclease</keyword>
<dbReference type="EMBL" id="FOXU01000006">
    <property type="protein sequence ID" value="SFQ62413.1"/>
    <property type="molecule type" value="Genomic_DNA"/>
</dbReference>
<gene>
    <name evidence="5" type="ORF">SAMN05421670_3052</name>
</gene>
<name>A0A1I6A1E8_9BACI</name>
<dbReference type="GO" id="GO:0003677">
    <property type="term" value="F:DNA binding"/>
    <property type="evidence" value="ECO:0007669"/>
    <property type="project" value="InterPro"/>
</dbReference>
<dbReference type="InterPro" id="IPR036397">
    <property type="entry name" value="RNaseH_sf"/>
</dbReference>
<dbReference type="InterPro" id="IPR012337">
    <property type="entry name" value="RNaseH-like_sf"/>
</dbReference>
<dbReference type="NCBIfam" id="NF005836">
    <property type="entry name" value="PRK07740.1"/>
    <property type="match status" value="1"/>
</dbReference>
<dbReference type="GO" id="GO:0003887">
    <property type="term" value="F:DNA-directed DNA polymerase activity"/>
    <property type="evidence" value="ECO:0007669"/>
    <property type="project" value="InterPro"/>
</dbReference>
<dbReference type="PANTHER" id="PTHR30231">
    <property type="entry name" value="DNA POLYMERASE III SUBUNIT EPSILON"/>
    <property type="match status" value="1"/>
</dbReference>
<evidence type="ECO:0000313" key="5">
    <source>
        <dbReference type="EMBL" id="SFQ62413.1"/>
    </source>
</evidence>
<evidence type="ECO:0000256" key="2">
    <source>
        <dbReference type="ARBA" id="ARBA00022801"/>
    </source>
</evidence>
<dbReference type="NCBIfam" id="TIGR00573">
    <property type="entry name" value="dnaq"/>
    <property type="match status" value="1"/>
</dbReference>
<evidence type="ECO:0000256" key="3">
    <source>
        <dbReference type="ARBA" id="ARBA00022839"/>
    </source>
</evidence>
<dbReference type="GO" id="GO:0008408">
    <property type="term" value="F:3'-5' exonuclease activity"/>
    <property type="evidence" value="ECO:0007669"/>
    <property type="project" value="TreeGrafter"/>
</dbReference>
<feature type="domain" description="Exonuclease" evidence="4">
    <location>
        <begin position="55"/>
        <end position="224"/>
    </location>
</feature>
<accession>A0A1I6A1E8</accession>
<dbReference type="FunFam" id="3.30.420.10:FF:000045">
    <property type="entry name" value="3'-5' exonuclease DinG"/>
    <property type="match status" value="1"/>
</dbReference>
<keyword evidence="6" id="KW-1185">Reference proteome</keyword>
<dbReference type="Gene3D" id="3.30.420.10">
    <property type="entry name" value="Ribonuclease H-like superfamily/Ribonuclease H"/>
    <property type="match status" value="1"/>
</dbReference>
<sequence length="240" mass="27376">MAFEPFMQILRGIQGKRSNVGIGDVQNAQQMAFLRNLQKEKKKEDTLKVPLDELDVVVFDIETTGFKPEQGDEIISIGAIKMCGSFIQEDAVFYSLINTGKEISPEVVNLTGLTNEKLKEARHVGDVLIEFLKFAKDCTLVAHHSNHERNFLQYTSNRVFHTPFKQRIVDTSFLYKIAEPHIQLSSLEDLCKHNAIPVIGRHHALEDAKMTAKLWSLYLEKVKMLGCDTLQDVYDHFARI</sequence>
<dbReference type="PANTHER" id="PTHR30231:SF4">
    <property type="entry name" value="PROTEIN NEN2"/>
    <property type="match status" value="1"/>
</dbReference>
<dbReference type="RefSeq" id="WP_093537726.1">
    <property type="nucleotide sequence ID" value="NZ_FOXU01000006.1"/>
</dbReference>
<protein>
    <submittedName>
        <fullName evidence="5">DNA polymerase-3 subunit epsilon</fullName>
    </submittedName>
</protein>
<evidence type="ECO:0000313" key="6">
    <source>
        <dbReference type="Proteomes" id="UP000198734"/>
    </source>
</evidence>
<proteinExistence type="predicted"/>
<dbReference type="STRING" id="126156.SAMN05421670_3052"/>
<dbReference type="Pfam" id="PF00929">
    <property type="entry name" value="RNase_T"/>
    <property type="match status" value="1"/>
</dbReference>
<keyword evidence="3" id="KW-0269">Exonuclease</keyword>
<dbReference type="SUPFAM" id="SSF53098">
    <property type="entry name" value="Ribonuclease H-like"/>
    <property type="match status" value="1"/>
</dbReference>